<feature type="region of interest" description="Disordered" evidence="5">
    <location>
        <begin position="266"/>
        <end position="313"/>
    </location>
</feature>
<feature type="compositionally biased region" description="Gly residues" evidence="5">
    <location>
        <begin position="266"/>
        <end position="282"/>
    </location>
</feature>
<accession>A0A175VZ63</accession>
<dbReference type="VEuPathDB" id="FungiDB:MMYC01_206636"/>
<dbReference type="GO" id="GO:0000387">
    <property type="term" value="P:spliceosomal snRNP assembly"/>
    <property type="evidence" value="ECO:0007669"/>
    <property type="project" value="TreeGrafter"/>
</dbReference>
<dbReference type="PANTHER" id="PTHR21399">
    <property type="entry name" value="CHLORIDE CONDUCTANCE REGULATORY PROTEIN ICLN"/>
    <property type="match status" value="1"/>
</dbReference>
<reference evidence="8" key="1">
    <citation type="submission" date="2015-06" db="EMBL/GenBank/DDBJ databases">
        <authorList>
            <person name="van de Sande W.W.J."/>
        </authorList>
    </citation>
    <scope>NUCLEOTIDE SEQUENCE [LARGE SCALE GENOMIC DNA]</scope>
    <source>
        <strain evidence="8">mm55</strain>
    </source>
</reference>
<keyword evidence="4" id="KW-0539">Nucleus</keyword>
<dbReference type="STRING" id="100816.A0A175VZ63"/>
<protein>
    <submittedName>
        <fullName evidence="6">Protein LOT5</fullName>
    </submittedName>
</protein>
<dbReference type="AlphaFoldDB" id="A0A175VZ63"/>
<dbReference type="OrthoDB" id="19714at2759"/>
<dbReference type="EMBL" id="LCTW02000101">
    <property type="protein sequence ID" value="KXX78974.1"/>
    <property type="molecule type" value="Genomic_DNA"/>
</dbReference>
<comment type="subcellular location">
    <subcellularLocation>
        <location evidence="2">Cytoplasm</location>
    </subcellularLocation>
    <subcellularLocation>
        <location evidence="1">Nucleus</location>
    </subcellularLocation>
</comment>
<evidence type="ECO:0000256" key="4">
    <source>
        <dbReference type="ARBA" id="ARBA00023242"/>
    </source>
</evidence>
<sequence>MSLATVRSPFALSDYTPLAEHQEQTPESFYDGKPVLYYHGTGVKAWVPKSQRGKLPFFPADLSSAPTAPENSALSSLTEEHVEQKVDLFVNSQNLAIFCPSAECGVSIPYQQISIHAIKIIRPSDPTSQTTYPSVYLQLQLSMGGADDDDFDTLELSLIPQQQSQPSISTESDSSSTLPQKSEATKLFEAISECSNLNPDPVQDGDEEDGEDGAQIIFEGEHEAVEGFTGVFAGATDGGLPPALPGSSGWVTAENVHEYFDEEGNWIGGGEGGVSGELGNGAGTIHSRDEDEGEAVNENGAGEEGESKRPRRG</sequence>
<dbReference type="VEuPathDB" id="FungiDB:MMYC01_206276"/>
<comment type="caution">
    <text evidence="6">The sequence shown here is derived from an EMBL/GenBank/DDBJ whole genome shotgun (WGS) entry which is preliminary data.</text>
</comment>
<dbReference type="InterPro" id="IPR039924">
    <property type="entry name" value="ICln/Lot5/Saf5"/>
</dbReference>
<evidence type="ECO:0000313" key="8">
    <source>
        <dbReference type="Proteomes" id="UP000078237"/>
    </source>
</evidence>
<reference evidence="6" key="2">
    <citation type="submission" date="2015-06" db="EMBL/GenBank/DDBJ databases">
        <authorList>
            <person name="Hoefler B.C."/>
            <person name="Straight P.D."/>
        </authorList>
    </citation>
    <scope>NUCLEOTIDE SEQUENCE [LARGE SCALE GENOMIC DNA]</scope>
    <source>
        <strain evidence="6">Mm55</strain>
    </source>
</reference>
<dbReference type="Pfam" id="PF03517">
    <property type="entry name" value="Voldacs"/>
    <property type="match status" value="1"/>
</dbReference>
<evidence type="ECO:0000256" key="1">
    <source>
        <dbReference type="ARBA" id="ARBA00004123"/>
    </source>
</evidence>
<evidence type="ECO:0000256" key="3">
    <source>
        <dbReference type="ARBA" id="ARBA00022490"/>
    </source>
</evidence>
<keyword evidence="3" id="KW-0963">Cytoplasm</keyword>
<dbReference type="Proteomes" id="UP000078237">
    <property type="component" value="Unassembled WGS sequence"/>
</dbReference>
<dbReference type="PANTHER" id="PTHR21399:SF0">
    <property type="entry name" value="METHYLOSOME SUBUNIT PICLN"/>
    <property type="match status" value="1"/>
</dbReference>
<name>A0A175VZ63_9PEZI</name>
<evidence type="ECO:0000256" key="2">
    <source>
        <dbReference type="ARBA" id="ARBA00004496"/>
    </source>
</evidence>
<dbReference type="GO" id="GO:0034715">
    <property type="term" value="C:pICln-Sm protein complex"/>
    <property type="evidence" value="ECO:0007669"/>
    <property type="project" value="TreeGrafter"/>
</dbReference>
<proteinExistence type="predicted"/>
<feature type="region of interest" description="Disordered" evidence="5">
    <location>
        <begin position="159"/>
        <end position="181"/>
    </location>
</feature>
<evidence type="ECO:0000256" key="5">
    <source>
        <dbReference type="SAM" id="MobiDB-lite"/>
    </source>
</evidence>
<evidence type="ECO:0000313" key="7">
    <source>
        <dbReference type="EMBL" id="KXX78974.1"/>
    </source>
</evidence>
<dbReference type="InterPro" id="IPR011993">
    <property type="entry name" value="PH-like_dom_sf"/>
</dbReference>
<evidence type="ECO:0000313" key="6">
    <source>
        <dbReference type="EMBL" id="KXX76555.1"/>
    </source>
</evidence>
<gene>
    <name evidence="7" type="ORF">MMYC01_206276</name>
    <name evidence="6" type="ORF">MMYC01_206636</name>
</gene>
<dbReference type="EMBL" id="LCTW02000204">
    <property type="protein sequence ID" value="KXX76555.1"/>
    <property type="molecule type" value="Genomic_DNA"/>
</dbReference>
<organism evidence="6 8">
    <name type="scientific">Madurella mycetomatis</name>
    <dbReference type="NCBI Taxonomy" id="100816"/>
    <lineage>
        <taxon>Eukaryota</taxon>
        <taxon>Fungi</taxon>
        <taxon>Dikarya</taxon>
        <taxon>Ascomycota</taxon>
        <taxon>Pezizomycotina</taxon>
        <taxon>Sordariomycetes</taxon>
        <taxon>Sordariomycetidae</taxon>
        <taxon>Sordariales</taxon>
        <taxon>Sordariales incertae sedis</taxon>
        <taxon>Madurella</taxon>
    </lineage>
</organism>
<dbReference type="GO" id="GO:0045292">
    <property type="term" value="P:mRNA cis splicing, via spliceosome"/>
    <property type="evidence" value="ECO:0007669"/>
    <property type="project" value="TreeGrafter"/>
</dbReference>
<dbReference type="GO" id="GO:0005829">
    <property type="term" value="C:cytosol"/>
    <property type="evidence" value="ECO:0007669"/>
    <property type="project" value="TreeGrafter"/>
</dbReference>
<dbReference type="Gene3D" id="2.30.29.30">
    <property type="entry name" value="Pleckstrin-homology domain (PH domain)/Phosphotyrosine-binding domain (PTB)"/>
    <property type="match status" value="1"/>
</dbReference>
<reference evidence="6 8" key="3">
    <citation type="submission" date="2016-01" db="EMBL/GenBank/DDBJ databases">
        <title>Madurella mycetomatis genome sequencing.</title>
        <authorList>
            <person name="Van De Sande W."/>
        </authorList>
    </citation>
    <scope>NUCLEOTIDE SEQUENCE [LARGE SCALE GENOMIC DNA]</scope>
    <source>
        <strain evidence="8">mm55</strain>
        <strain evidence="6">Mm55</strain>
    </source>
</reference>
<dbReference type="GO" id="GO:0005681">
    <property type="term" value="C:spliceosomal complex"/>
    <property type="evidence" value="ECO:0007669"/>
    <property type="project" value="TreeGrafter"/>
</dbReference>
<keyword evidence="8" id="KW-1185">Reference proteome</keyword>
<feature type="compositionally biased region" description="Low complexity" evidence="5">
    <location>
        <begin position="159"/>
        <end position="176"/>
    </location>
</feature>